<accession>A0A3P8D9E3</accession>
<dbReference type="GO" id="GO:0000159">
    <property type="term" value="C:protein phosphatase type 2A complex"/>
    <property type="evidence" value="ECO:0007669"/>
    <property type="project" value="TreeGrafter"/>
</dbReference>
<organism evidence="3">
    <name type="scientific">Heligmosomoides polygyrus</name>
    <name type="common">Parasitic roundworm</name>
    <dbReference type="NCBI Taxonomy" id="6339"/>
    <lineage>
        <taxon>Eukaryota</taxon>
        <taxon>Metazoa</taxon>
        <taxon>Ecdysozoa</taxon>
        <taxon>Nematoda</taxon>
        <taxon>Chromadorea</taxon>
        <taxon>Rhabditida</taxon>
        <taxon>Rhabditina</taxon>
        <taxon>Rhabditomorpha</taxon>
        <taxon>Strongyloidea</taxon>
        <taxon>Heligmosomidae</taxon>
        <taxon>Heligmosomoides</taxon>
    </lineage>
</organism>
<feature type="domain" description="PP2A regulatory subunit B'' EF-hand" evidence="2">
    <location>
        <begin position="41"/>
        <end position="126"/>
    </location>
</feature>
<dbReference type="WBParaSite" id="HPBE_0001259701-mRNA-1">
    <property type="protein sequence ID" value="HPBE_0001259701-mRNA-1"/>
    <property type="gene ID" value="HPBE_0001259701"/>
</dbReference>
<protein>
    <submittedName>
        <fullName evidence="5">EF-hand domain-containing protein</fullName>
    </submittedName>
</protein>
<keyword evidence="4" id="KW-1185">Reference proteome</keyword>
<evidence type="ECO:0000256" key="1">
    <source>
        <dbReference type="ARBA" id="ARBA00022723"/>
    </source>
</evidence>
<dbReference type="Gene3D" id="1.10.238.220">
    <property type="match status" value="1"/>
</dbReference>
<keyword evidence="1" id="KW-0479">Metal-binding</keyword>
<evidence type="ECO:0000313" key="4">
    <source>
        <dbReference type="Proteomes" id="UP000050761"/>
    </source>
</evidence>
<reference evidence="5" key="2">
    <citation type="submission" date="2019-09" db="UniProtKB">
        <authorList>
            <consortium name="WormBaseParasite"/>
        </authorList>
    </citation>
    <scope>IDENTIFICATION</scope>
</reference>
<dbReference type="AlphaFoldDB" id="A0A3P8D9E3"/>
<dbReference type="Proteomes" id="UP000050761">
    <property type="component" value="Unassembled WGS sequence"/>
</dbReference>
<dbReference type="InterPro" id="IPR011992">
    <property type="entry name" value="EF-hand-dom_pair"/>
</dbReference>
<name>A0A3P8D9E3_HELPZ</name>
<dbReference type="Gene3D" id="1.10.238.10">
    <property type="entry name" value="EF-hand"/>
    <property type="match status" value="1"/>
</dbReference>
<dbReference type="GO" id="GO:0019888">
    <property type="term" value="F:protein phosphatase regulator activity"/>
    <property type="evidence" value="ECO:0007669"/>
    <property type="project" value="TreeGrafter"/>
</dbReference>
<dbReference type="GO" id="GO:0046872">
    <property type="term" value="F:metal ion binding"/>
    <property type="evidence" value="ECO:0007669"/>
    <property type="project" value="UniProtKB-KW"/>
</dbReference>
<gene>
    <name evidence="3" type="ORF">HPBE_LOCUS12598</name>
</gene>
<sequence length="320" mass="37344">MFCFCRILEANKYEGVMVKGPQSELFTPVQDTGVVDWVAQWFVYALSNGNRSYLTREDLHGMVMDIMHTHPGLEFCREATDFHDKYRDVVIARILWNLGSVWKETITAEHLRKSDLLERIRQLQEDFDINRCVRYFSYEHFYVVYCKFWEIDTNHDQVVSKADMRMHKDGVSAITDLVLDRIFSTAVRNTKGDMMNLTDFTYFLLAEEDKTHPTSLEYWFRVLDVDGVGVISMYVMEKFHEQVIAKLSEEGIDSMSFKDVACQVRWRILEENFAAERLRIEEHGSCGERAGSLGNIPVVVELKNELFAVSVAYCLHVHSW</sequence>
<dbReference type="PANTHER" id="PTHR14095:SF0">
    <property type="entry name" value="MIP22305P"/>
    <property type="match status" value="1"/>
</dbReference>
<dbReference type="SUPFAM" id="SSF47473">
    <property type="entry name" value="EF-hand"/>
    <property type="match status" value="1"/>
</dbReference>
<dbReference type="EMBL" id="UZAH01027563">
    <property type="protein sequence ID" value="VDO92862.1"/>
    <property type="molecule type" value="Genomic_DNA"/>
</dbReference>
<evidence type="ECO:0000313" key="5">
    <source>
        <dbReference type="WBParaSite" id="HPBE_0001259701-mRNA-1"/>
    </source>
</evidence>
<dbReference type="PANTHER" id="PTHR14095">
    <property type="entry name" value="PHOSPHATASE 2A REGULATORY SUBUNIT-RELATED"/>
    <property type="match status" value="1"/>
</dbReference>
<evidence type="ECO:0000313" key="3">
    <source>
        <dbReference type="EMBL" id="VDO92862.1"/>
    </source>
</evidence>
<proteinExistence type="predicted"/>
<dbReference type="InterPro" id="IPR041534">
    <property type="entry name" value="EF-hand_13"/>
</dbReference>
<dbReference type="Pfam" id="PF17958">
    <property type="entry name" value="EF-hand_13"/>
    <property type="match status" value="1"/>
</dbReference>
<evidence type="ECO:0000259" key="2">
    <source>
        <dbReference type="Pfam" id="PF17958"/>
    </source>
</evidence>
<dbReference type="OrthoDB" id="5586at2759"/>
<reference evidence="3 4" key="1">
    <citation type="submission" date="2018-11" db="EMBL/GenBank/DDBJ databases">
        <authorList>
            <consortium name="Pathogen Informatics"/>
        </authorList>
    </citation>
    <scope>NUCLEOTIDE SEQUENCE [LARGE SCALE GENOMIC DNA]</scope>
</reference>